<dbReference type="STRING" id="64971.SAMN05421831_11816"/>
<gene>
    <name evidence="3" type="ORF">SAMN05421831_11816</name>
</gene>
<evidence type="ECO:0000259" key="1">
    <source>
        <dbReference type="Pfam" id="PF00534"/>
    </source>
</evidence>
<keyword evidence="4" id="KW-1185">Reference proteome</keyword>
<accession>A0A1H6UHN1</accession>
<dbReference type="InterPro" id="IPR001296">
    <property type="entry name" value="Glyco_trans_1"/>
</dbReference>
<dbReference type="Proteomes" id="UP000242999">
    <property type="component" value="Unassembled WGS sequence"/>
</dbReference>
<name>A0A1H6UHN1_9GAMM</name>
<evidence type="ECO:0000313" key="4">
    <source>
        <dbReference type="Proteomes" id="UP000242999"/>
    </source>
</evidence>
<protein>
    <submittedName>
        <fullName evidence="3">Glycosyltransferase involved in cell wall bisynthesis</fullName>
    </submittedName>
</protein>
<dbReference type="SUPFAM" id="SSF53756">
    <property type="entry name" value="UDP-Glycosyltransferase/glycogen phosphorylase"/>
    <property type="match status" value="1"/>
</dbReference>
<dbReference type="InterPro" id="IPR028098">
    <property type="entry name" value="Glyco_trans_4-like_N"/>
</dbReference>
<dbReference type="Pfam" id="PF13439">
    <property type="entry name" value="Glyco_transf_4"/>
    <property type="match status" value="1"/>
</dbReference>
<dbReference type="RefSeq" id="WP_245710717.1">
    <property type="nucleotide sequence ID" value="NZ_FNYH01000018.1"/>
</dbReference>
<dbReference type="GO" id="GO:0016757">
    <property type="term" value="F:glycosyltransferase activity"/>
    <property type="evidence" value="ECO:0007669"/>
    <property type="project" value="InterPro"/>
</dbReference>
<dbReference type="PANTHER" id="PTHR12526">
    <property type="entry name" value="GLYCOSYLTRANSFERASE"/>
    <property type="match status" value="1"/>
</dbReference>
<feature type="domain" description="Glycosyl transferase family 1" evidence="1">
    <location>
        <begin position="181"/>
        <end position="353"/>
    </location>
</feature>
<evidence type="ECO:0000313" key="3">
    <source>
        <dbReference type="EMBL" id="SEI91831.1"/>
    </source>
</evidence>
<sequence length="381" mass="42552">MSTEPIHLLHICLSKGWGGLEMYPARITPHLCAAGLQVHACAWQASKVSSALKTAGAHVYELTSWASVLTHLPKLLAYIRRTQIHVIHCHKSSDLRLAALISLFLPQIRIFFTDHMGVTRPKKDLYHRWVYRKVTRIFSISETTYQRNLRAFPVPAERITRLYYGVDLQAYQPQQNRQRNAEIRAHLRIPEDAVCIGLPGRLSPGKGQEYLLQAADRLRTQPELKLHYVLIGGLEAAEGADEDFVATLQAFVQSHQLSDHVSFSGFRTDLPAVLEAMDIICIPSRNEAFGLVVIEAMALGKAIIGANTGAIPELLQQGRVGQLVDPQSGTEIAEAIGRLAQEKSQVRALGQLAQARAHQYFDLKQHLKTLIGYYRQALPKP</sequence>
<evidence type="ECO:0000259" key="2">
    <source>
        <dbReference type="Pfam" id="PF13439"/>
    </source>
</evidence>
<dbReference type="EMBL" id="FNYH01000018">
    <property type="protein sequence ID" value="SEI91831.1"/>
    <property type="molecule type" value="Genomic_DNA"/>
</dbReference>
<dbReference type="AlphaFoldDB" id="A0A1H6UHN1"/>
<reference evidence="4" key="1">
    <citation type="submission" date="2016-10" db="EMBL/GenBank/DDBJ databases">
        <authorList>
            <person name="Varghese N."/>
            <person name="Submissions S."/>
        </authorList>
    </citation>
    <scope>NUCLEOTIDE SEQUENCE [LARGE SCALE GENOMIC DNA]</scope>
    <source>
        <strain evidence="4">DSM 7165</strain>
    </source>
</reference>
<dbReference type="CDD" id="cd03801">
    <property type="entry name" value="GT4_PimA-like"/>
    <property type="match status" value="1"/>
</dbReference>
<proteinExistence type="predicted"/>
<keyword evidence="3" id="KW-0808">Transferase</keyword>
<feature type="domain" description="Glycosyltransferase subfamily 4-like N-terminal" evidence="2">
    <location>
        <begin position="17"/>
        <end position="169"/>
    </location>
</feature>
<organism evidence="3 4">
    <name type="scientific">Allopseudospirillum japonicum</name>
    <dbReference type="NCBI Taxonomy" id="64971"/>
    <lineage>
        <taxon>Bacteria</taxon>
        <taxon>Pseudomonadati</taxon>
        <taxon>Pseudomonadota</taxon>
        <taxon>Gammaproteobacteria</taxon>
        <taxon>Oceanospirillales</taxon>
        <taxon>Oceanospirillaceae</taxon>
        <taxon>Allopseudospirillum</taxon>
    </lineage>
</organism>
<dbReference type="Pfam" id="PF00534">
    <property type="entry name" value="Glycos_transf_1"/>
    <property type="match status" value="1"/>
</dbReference>
<dbReference type="Gene3D" id="3.40.50.2000">
    <property type="entry name" value="Glycogen Phosphorylase B"/>
    <property type="match status" value="2"/>
</dbReference>
<dbReference type="GO" id="GO:1901135">
    <property type="term" value="P:carbohydrate derivative metabolic process"/>
    <property type="evidence" value="ECO:0007669"/>
    <property type="project" value="UniProtKB-ARBA"/>
</dbReference>